<accession>A0AAV7Q8A8</accession>
<feature type="compositionally biased region" description="Polar residues" evidence="1">
    <location>
        <begin position="26"/>
        <end position="38"/>
    </location>
</feature>
<keyword evidence="3" id="KW-1185">Reference proteome</keyword>
<proteinExistence type="predicted"/>
<dbReference type="AlphaFoldDB" id="A0AAV7Q8A8"/>
<organism evidence="2 3">
    <name type="scientific">Pleurodeles waltl</name>
    <name type="common">Iberian ribbed newt</name>
    <dbReference type="NCBI Taxonomy" id="8319"/>
    <lineage>
        <taxon>Eukaryota</taxon>
        <taxon>Metazoa</taxon>
        <taxon>Chordata</taxon>
        <taxon>Craniata</taxon>
        <taxon>Vertebrata</taxon>
        <taxon>Euteleostomi</taxon>
        <taxon>Amphibia</taxon>
        <taxon>Batrachia</taxon>
        <taxon>Caudata</taxon>
        <taxon>Salamandroidea</taxon>
        <taxon>Salamandridae</taxon>
        <taxon>Pleurodelinae</taxon>
        <taxon>Pleurodeles</taxon>
    </lineage>
</organism>
<evidence type="ECO:0000313" key="3">
    <source>
        <dbReference type="Proteomes" id="UP001066276"/>
    </source>
</evidence>
<evidence type="ECO:0000256" key="1">
    <source>
        <dbReference type="SAM" id="MobiDB-lite"/>
    </source>
</evidence>
<sequence length="147" mass="15937">MLSVRPVGDGELEALEDVLTRGLTLTDPSRAQATNFQSSRRRGKSARIGPTRRRDETEEDRGNLRSRGVVVRCSRTREERRSDGASRKQNGGRSERITATGEAAAVGGDRPEGEKPKTAHWSDDAGQAGGEKGDPRLLMPRAQLTGA</sequence>
<feature type="compositionally biased region" description="Basic and acidic residues" evidence="1">
    <location>
        <begin position="75"/>
        <end position="86"/>
    </location>
</feature>
<feature type="region of interest" description="Disordered" evidence="1">
    <location>
        <begin position="26"/>
        <end position="147"/>
    </location>
</feature>
<dbReference type="Proteomes" id="UP001066276">
    <property type="component" value="Chromosome 6"/>
</dbReference>
<dbReference type="EMBL" id="JANPWB010000010">
    <property type="protein sequence ID" value="KAJ1136440.1"/>
    <property type="molecule type" value="Genomic_DNA"/>
</dbReference>
<reference evidence="2" key="1">
    <citation type="journal article" date="2022" name="bioRxiv">
        <title>Sequencing and chromosome-scale assembly of the giantPleurodeles waltlgenome.</title>
        <authorList>
            <person name="Brown T."/>
            <person name="Elewa A."/>
            <person name="Iarovenko S."/>
            <person name="Subramanian E."/>
            <person name="Araus A.J."/>
            <person name="Petzold A."/>
            <person name="Susuki M."/>
            <person name="Suzuki K.-i.T."/>
            <person name="Hayashi T."/>
            <person name="Toyoda A."/>
            <person name="Oliveira C."/>
            <person name="Osipova E."/>
            <person name="Leigh N.D."/>
            <person name="Simon A."/>
            <person name="Yun M.H."/>
        </authorList>
    </citation>
    <scope>NUCLEOTIDE SEQUENCE</scope>
    <source>
        <strain evidence="2">20211129_DDA</strain>
        <tissue evidence="2">Liver</tissue>
    </source>
</reference>
<evidence type="ECO:0000313" key="2">
    <source>
        <dbReference type="EMBL" id="KAJ1136440.1"/>
    </source>
</evidence>
<protein>
    <submittedName>
        <fullName evidence="2">Uncharacterized protein</fullName>
    </submittedName>
</protein>
<gene>
    <name evidence="2" type="ORF">NDU88_002857</name>
</gene>
<feature type="compositionally biased region" description="Basic and acidic residues" evidence="1">
    <location>
        <begin position="109"/>
        <end position="123"/>
    </location>
</feature>
<feature type="compositionally biased region" description="Basic and acidic residues" evidence="1">
    <location>
        <begin position="52"/>
        <end position="63"/>
    </location>
</feature>
<name>A0AAV7Q8A8_PLEWA</name>
<comment type="caution">
    <text evidence="2">The sequence shown here is derived from an EMBL/GenBank/DDBJ whole genome shotgun (WGS) entry which is preliminary data.</text>
</comment>